<dbReference type="Pfam" id="PF00202">
    <property type="entry name" value="Aminotran_3"/>
    <property type="match status" value="1"/>
</dbReference>
<dbReference type="Gene3D" id="3.90.1150.10">
    <property type="entry name" value="Aspartate Aminotransferase, domain 1"/>
    <property type="match status" value="1"/>
</dbReference>
<evidence type="ECO:0000256" key="2">
    <source>
        <dbReference type="ARBA" id="ARBA00022898"/>
    </source>
</evidence>
<accession>A0ABQ9FR55</accession>
<dbReference type="Gene3D" id="3.40.640.10">
    <property type="entry name" value="Type I PLP-dependent aspartate aminotransferase-like (Major domain)"/>
    <property type="match status" value="1"/>
</dbReference>
<comment type="similarity">
    <text evidence="1 3">Belongs to the class-III pyridoxal-phosphate-dependent aminotransferase family.</text>
</comment>
<sequence>MGNKYLDCINNVCHGKSEATDLAIRLAQHHTRNTEMITLDHAYHGHIISALNISPYKLYQQVDNSHLMPEHVYVVPCPDTYRGKYTDISHPEQDLGQLYADEVKNAINKMKSQHKSPSFFIAESMQSCGGQIIYPPGYLQKVYKYVHDAGGICIADEVQVGFGRVGSDYWAFQPQGVVPDIVTIGKPMGNGHPVAAVVTTKDISDSFKASGMSYFNTYGGNPVSCAIASAVLDVIEKEKLITHAKDVGQYWTDKLKSMMSEFSIIGDVRGLGLFLGIDLVKDRNSRAPATEEADYVIERMKKEFIILSTDGPHSNVLKMKPPMTLNRDDVDFFCSKLAIVFKELENKNNNAMLDTNVTTEVSNTTSCHNDNKVTDFLSEVQFNGSFPLTETSGNTKSLKVY</sequence>
<comment type="caution">
    <text evidence="4">The sequence shown here is derived from an EMBL/GenBank/DDBJ whole genome shotgun (WGS) entry which is preliminary data.</text>
</comment>
<keyword evidence="5" id="KW-1185">Reference proteome</keyword>
<dbReference type="Proteomes" id="UP001217089">
    <property type="component" value="Unassembled WGS sequence"/>
</dbReference>
<keyword evidence="2 3" id="KW-0663">Pyridoxal phosphate</keyword>
<name>A0ABQ9FR55_TEGGR</name>
<evidence type="ECO:0000313" key="4">
    <source>
        <dbReference type="EMBL" id="KAJ8318760.1"/>
    </source>
</evidence>
<proteinExistence type="inferred from homology"/>
<dbReference type="InterPro" id="IPR015421">
    <property type="entry name" value="PyrdxlP-dep_Trfase_major"/>
</dbReference>
<protein>
    <submittedName>
        <fullName evidence="4">Uncharacterized protein</fullName>
    </submittedName>
</protein>
<dbReference type="EMBL" id="JARBDR010000214">
    <property type="protein sequence ID" value="KAJ8318760.1"/>
    <property type="molecule type" value="Genomic_DNA"/>
</dbReference>
<dbReference type="PANTHER" id="PTHR45688:SF13">
    <property type="entry name" value="ALANINE--GLYOXYLATE AMINOTRANSFERASE 2-LIKE"/>
    <property type="match status" value="1"/>
</dbReference>
<reference evidence="4 5" key="1">
    <citation type="submission" date="2022-12" db="EMBL/GenBank/DDBJ databases">
        <title>Chromosome-level genome of Tegillarca granosa.</title>
        <authorList>
            <person name="Kim J."/>
        </authorList>
    </citation>
    <scope>NUCLEOTIDE SEQUENCE [LARGE SCALE GENOMIC DNA]</scope>
    <source>
        <strain evidence="4">Teg-2019</strain>
        <tissue evidence="4">Adductor muscle</tissue>
    </source>
</reference>
<evidence type="ECO:0000256" key="3">
    <source>
        <dbReference type="RuleBase" id="RU003560"/>
    </source>
</evidence>
<evidence type="ECO:0000256" key="1">
    <source>
        <dbReference type="ARBA" id="ARBA00008954"/>
    </source>
</evidence>
<dbReference type="InterPro" id="IPR015424">
    <property type="entry name" value="PyrdxlP-dep_Trfase"/>
</dbReference>
<organism evidence="4 5">
    <name type="scientific">Tegillarca granosa</name>
    <name type="common">Malaysian cockle</name>
    <name type="synonym">Anadara granosa</name>
    <dbReference type="NCBI Taxonomy" id="220873"/>
    <lineage>
        <taxon>Eukaryota</taxon>
        <taxon>Metazoa</taxon>
        <taxon>Spiralia</taxon>
        <taxon>Lophotrochozoa</taxon>
        <taxon>Mollusca</taxon>
        <taxon>Bivalvia</taxon>
        <taxon>Autobranchia</taxon>
        <taxon>Pteriomorphia</taxon>
        <taxon>Arcoida</taxon>
        <taxon>Arcoidea</taxon>
        <taxon>Arcidae</taxon>
        <taxon>Tegillarca</taxon>
    </lineage>
</organism>
<dbReference type="CDD" id="cd00610">
    <property type="entry name" value="OAT_like"/>
    <property type="match status" value="1"/>
</dbReference>
<dbReference type="InterPro" id="IPR005814">
    <property type="entry name" value="Aminotrans_3"/>
</dbReference>
<dbReference type="SUPFAM" id="SSF53383">
    <property type="entry name" value="PLP-dependent transferases"/>
    <property type="match status" value="1"/>
</dbReference>
<dbReference type="PANTHER" id="PTHR45688">
    <property type="match status" value="1"/>
</dbReference>
<dbReference type="InterPro" id="IPR015422">
    <property type="entry name" value="PyrdxlP-dep_Trfase_small"/>
</dbReference>
<gene>
    <name evidence="4" type="ORF">KUTeg_003851</name>
</gene>
<dbReference type="PROSITE" id="PS00600">
    <property type="entry name" value="AA_TRANSFER_CLASS_3"/>
    <property type="match status" value="1"/>
</dbReference>
<dbReference type="InterPro" id="IPR049704">
    <property type="entry name" value="Aminotrans_3_PPA_site"/>
</dbReference>
<evidence type="ECO:0000313" key="5">
    <source>
        <dbReference type="Proteomes" id="UP001217089"/>
    </source>
</evidence>